<proteinExistence type="predicted"/>
<dbReference type="AlphaFoldDB" id="A0A7W8D3G0"/>
<dbReference type="Pfam" id="PF11218">
    <property type="entry name" value="DUF3011"/>
    <property type="match status" value="1"/>
</dbReference>
<comment type="caution">
    <text evidence="2">The sequence shown here is derived from an EMBL/GenBank/DDBJ whole genome shotgun (WGS) entry which is preliminary data.</text>
</comment>
<gene>
    <name evidence="2" type="ORF">HNQ52_000695</name>
</gene>
<dbReference type="InterPro" id="IPR021381">
    <property type="entry name" value="DUF3011"/>
</dbReference>
<evidence type="ECO:0008006" key="4">
    <source>
        <dbReference type="Google" id="ProtNLM"/>
    </source>
</evidence>
<evidence type="ECO:0000256" key="1">
    <source>
        <dbReference type="SAM" id="SignalP"/>
    </source>
</evidence>
<dbReference type="RefSeq" id="WP_183959700.1">
    <property type="nucleotide sequence ID" value="NZ_JACHHP010000001.1"/>
</dbReference>
<feature type="chain" id="PRO_5031077193" description="DUF3011 domain-containing protein" evidence="1">
    <location>
        <begin position="23"/>
        <end position="313"/>
    </location>
</feature>
<name>A0A7W8D3G0_9GAMM</name>
<feature type="signal peptide" evidence="1">
    <location>
        <begin position="1"/>
        <end position="22"/>
    </location>
</feature>
<reference evidence="2 3" key="1">
    <citation type="submission" date="2020-08" db="EMBL/GenBank/DDBJ databases">
        <title>Genomic Encyclopedia of Type Strains, Phase IV (KMG-IV): sequencing the most valuable type-strain genomes for metagenomic binning, comparative biology and taxonomic classification.</title>
        <authorList>
            <person name="Goeker M."/>
        </authorList>
    </citation>
    <scope>NUCLEOTIDE SEQUENCE [LARGE SCALE GENOMIC DNA]</scope>
    <source>
        <strain evidence="2 3">DSM 24163</strain>
    </source>
</reference>
<organism evidence="2 3">
    <name type="scientific">Chiayiivirga flava</name>
    <dbReference type="NCBI Taxonomy" id="659595"/>
    <lineage>
        <taxon>Bacteria</taxon>
        <taxon>Pseudomonadati</taxon>
        <taxon>Pseudomonadota</taxon>
        <taxon>Gammaproteobacteria</taxon>
        <taxon>Lysobacterales</taxon>
        <taxon>Lysobacteraceae</taxon>
        <taxon>Chiayiivirga</taxon>
    </lineage>
</organism>
<dbReference type="Proteomes" id="UP000521199">
    <property type="component" value="Unassembled WGS sequence"/>
</dbReference>
<sequence length="313" mass="34822">MRTILLLLGLVLAVGLTQEATAQVSKAYAPDNLSGLNEADRVRVIEREYADQSNGRRIPDDQLEFYLDQIRSGWRFTDIKNDISLSLGGTGAGWRPVPGRPGPGLGGEILCESRDRRPTECDTPWRGVARLSRQISSARCSEGKDWGSRPGMVWVSNGCRARFVEDDRYSPPIGGGGSPIAGEVVCESHNKRYTECRSPFRGDVELVRQFSDRGCKLNVDWGYRPGVIWVKDGCRGAFGPARGGHGGNWHDDYTVTCTSDDNRYRTCAWTSRSRPFLLEQLSRAACVEGRTWGYDPRAGLWVDRGCRGRFGVR</sequence>
<keyword evidence="1" id="KW-0732">Signal</keyword>
<protein>
    <recommendedName>
        <fullName evidence="4">DUF3011 domain-containing protein</fullName>
    </recommendedName>
</protein>
<accession>A0A7W8D3G0</accession>
<evidence type="ECO:0000313" key="2">
    <source>
        <dbReference type="EMBL" id="MBB5207179.1"/>
    </source>
</evidence>
<evidence type="ECO:0000313" key="3">
    <source>
        <dbReference type="Proteomes" id="UP000521199"/>
    </source>
</evidence>
<dbReference type="EMBL" id="JACHHP010000001">
    <property type="protein sequence ID" value="MBB5207179.1"/>
    <property type="molecule type" value="Genomic_DNA"/>
</dbReference>
<keyword evidence="3" id="KW-1185">Reference proteome</keyword>